<keyword evidence="2" id="KW-1185">Reference proteome</keyword>
<accession>A0A6A6NXD6</accession>
<dbReference type="Proteomes" id="UP000799766">
    <property type="component" value="Unassembled WGS sequence"/>
</dbReference>
<evidence type="ECO:0000313" key="2">
    <source>
        <dbReference type="Proteomes" id="UP000799766"/>
    </source>
</evidence>
<reference evidence="1" key="1">
    <citation type="journal article" date="2020" name="Stud. Mycol.">
        <title>101 Dothideomycetes genomes: a test case for predicting lifestyles and emergence of pathogens.</title>
        <authorList>
            <person name="Haridas S."/>
            <person name="Albert R."/>
            <person name="Binder M."/>
            <person name="Bloem J."/>
            <person name="Labutti K."/>
            <person name="Salamov A."/>
            <person name="Andreopoulos B."/>
            <person name="Baker S."/>
            <person name="Barry K."/>
            <person name="Bills G."/>
            <person name="Bluhm B."/>
            <person name="Cannon C."/>
            <person name="Castanera R."/>
            <person name="Culley D."/>
            <person name="Daum C."/>
            <person name="Ezra D."/>
            <person name="Gonzalez J."/>
            <person name="Henrissat B."/>
            <person name="Kuo A."/>
            <person name="Liang C."/>
            <person name="Lipzen A."/>
            <person name="Lutzoni F."/>
            <person name="Magnuson J."/>
            <person name="Mondo S."/>
            <person name="Nolan M."/>
            <person name="Ohm R."/>
            <person name="Pangilinan J."/>
            <person name="Park H.-J."/>
            <person name="Ramirez L."/>
            <person name="Alfaro M."/>
            <person name="Sun H."/>
            <person name="Tritt A."/>
            <person name="Yoshinaga Y."/>
            <person name="Zwiers L.-H."/>
            <person name="Turgeon B."/>
            <person name="Goodwin S."/>
            <person name="Spatafora J."/>
            <person name="Crous P."/>
            <person name="Grigoriev I."/>
        </authorList>
    </citation>
    <scope>NUCLEOTIDE SEQUENCE</scope>
    <source>
        <strain evidence="1">ATCC 16933</strain>
    </source>
</reference>
<sequence>MGGKRPGSLIRAASVARVERTISALCRTHEQAQSGENRSGCMRLRVAGNGRARFWGARAESMHASVELTISRSNSRTHSPCDGRTLPEYPRKLLEEVLCRRRVVCIGEGCRKTCSFDGRSVAVGLALQVVGREEERTEMVSLAMGNDFVLEPGGLGRGGRLAVGWRLHGRQMRDGIATARLDLDLPAVLVVA</sequence>
<evidence type="ECO:0000313" key="1">
    <source>
        <dbReference type="EMBL" id="KAF2456465.1"/>
    </source>
</evidence>
<dbReference type="AlphaFoldDB" id="A0A6A6NXD6"/>
<protein>
    <submittedName>
        <fullName evidence="1">Uncharacterized protein</fullName>
    </submittedName>
</protein>
<gene>
    <name evidence="1" type="ORF">BDY21DRAFT_51327</name>
</gene>
<organism evidence="1 2">
    <name type="scientific">Lineolata rhizophorae</name>
    <dbReference type="NCBI Taxonomy" id="578093"/>
    <lineage>
        <taxon>Eukaryota</taxon>
        <taxon>Fungi</taxon>
        <taxon>Dikarya</taxon>
        <taxon>Ascomycota</taxon>
        <taxon>Pezizomycotina</taxon>
        <taxon>Dothideomycetes</taxon>
        <taxon>Dothideomycetes incertae sedis</taxon>
        <taxon>Lineolatales</taxon>
        <taxon>Lineolataceae</taxon>
        <taxon>Lineolata</taxon>
    </lineage>
</organism>
<name>A0A6A6NXD6_9PEZI</name>
<proteinExistence type="predicted"/>
<dbReference type="EMBL" id="MU001683">
    <property type="protein sequence ID" value="KAF2456465.1"/>
    <property type="molecule type" value="Genomic_DNA"/>
</dbReference>